<evidence type="ECO:0000256" key="1">
    <source>
        <dbReference type="ARBA" id="ARBA00038211"/>
    </source>
</evidence>
<feature type="region of interest" description="Disordered" evidence="2">
    <location>
        <begin position="882"/>
        <end position="1003"/>
    </location>
</feature>
<dbReference type="EMBL" id="LWDD02000161">
    <property type="protein sequence ID" value="KAE8263231.1"/>
    <property type="molecule type" value="Genomic_DNA"/>
</dbReference>
<comment type="similarity">
    <text evidence="1">Belongs to the choline/ethanolamine kinase family.</text>
</comment>
<evidence type="ECO:0008006" key="7">
    <source>
        <dbReference type="Google" id="ProtNLM"/>
    </source>
</evidence>
<proteinExistence type="inferred from homology"/>
<feature type="region of interest" description="Disordered" evidence="2">
    <location>
        <begin position="77"/>
        <end position="145"/>
    </location>
</feature>
<dbReference type="GO" id="GO:0006646">
    <property type="term" value="P:phosphatidylethanolamine biosynthetic process"/>
    <property type="evidence" value="ECO:0007669"/>
    <property type="project" value="TreeGrafter"/>
</dbReference>
<reference evidence="4" key="2">
    <citation type="journal article" date="2019" name="IMA Fungus">
        <title>Genome sequencing and comparison of five Tilletia species to identify candidate genes for the detection of regulated species infecting wheat.</title>
        <authorList>
            <person name="Nguyen H.D.T."/>
            <person name="Sultana T."/>
            <person name="Kesanakurti P."/>
            <person name="Hambleton S."/>
        </authorList>
    </citation>
    <scope>NUCLEOTIDE SEQUENCE</scope>
    <source>
        <strain evidence="4">DAOMC 238032</strain>
    </source>
</reference>
<evidence type="ECO:0000313" key="3">
    <source>
        <dbReference type="EMBL" id="CAD6928681.1"/>
    </source>
</evidence>
<organism evidence="4 5">
    <name type="scientific">Tilletia caries</name>
    <name type="common">wheat bunt fungus</name>
    <dbReference type="NCBI Taxonomy" id="13290"/>
    <lineage>
        <taxon>Eukaryota</taxon>
        <taxon>Fungi</taxon>
        <taxon>Dikarya</taxon>
        <taxon>Basidiomycota</taxon>
        <taxon>Ustilaginomycotina</taxon>
        <taxon>Exobasidiomycetes</taxon>
        <taxon>Tilletiales</taxon>
        <taxon>Tilletiaceae</taxon>
        <taxon>Tilletia</taxon>
    </lineage>
</organism>
<feature type="compositionally biased region" description="Low complexity" evidence="2">
    <location>
        <begin position="789"/>
        <end position="799"/>
    </location>
</feature>
<dbReference type="SUPFAM" id="SSF56112">
    <property type="entry name" value="Protein kinase-like (PK-like)"/>
    <property type="match status" value="2"/>
</dbReference>
<dbReference type="Gene3D" id="3.90.1200.10">
    <property type="match status" value="2"/>
</dbReference>
<dbReference type="GO" id="GO:0005737">
    <property type="term" value="C:cytoplasm"/>
    <property type="evidence" value="ECO:0007669"/>
    <property type="project" value="TreeGrafter"/>
</dbReference>
<feature type="compositionally biased region" description="Polar residues" evidence="2">
    <location>
        <begin position="936"/>
        <end position="952"/>
    </location>
</feature>
<feature type="compositionally biased region" description="Basic and acidic residues" evidence="2">
    <location>
        <begin position="762"/>
        <end position="775"/>
    </location>
</feature>
<evidence type="ECO:0000313" key="5">
    <source>
        <dbReference type="Proteomes" id="UP000077671"/>
    </source>
</evidence>
<feature type="compositionally biased region" description="Acidic residues" evidence="2">
    <location>
        <begin position="117"/>
        <end position="127"/>
    </location>
</feature>
<feature type="region of interest" description="Disordered" evidence="2">
    <location>
        <begin position="390"/>
        <end position="444"/>
    </location>
</feature>
<reference evidence="3" key="3">
    <citation type="submission" date="2020-10" db="EMBL/GenBank/DDBJ databases">
        <authorList>
            <person name="Sedaghatjoo S."/>
        </authorList>
    </citation>
    <scope>NUCLEOTIDE SEQUENCE</scope>
    <source>
        <strain evidence="3">AZH3</strain>
    </source>
</reference>
<feature type="region of interest" description="Disordered" evidence="2">
    <location>
        <begin position="740"/>
        <end position="806"/>
    </location>
</feature>
<dbReference type="GO" id="GO:0004305">
    <property type="term" value="F:ethanolamine kinase activity"/>
    <property type="evidence" value="ECO:0007669"/>
    <property type="project" value="TreeGrafter"/>
</dbReference>
<comment type="caution">
    <text evidence="4">The sequence shown here is derived from an EMBL/GenBank/DDBJ whole genome shotgun (WGS) entry which is preliminary data.</text>
</comment>
<protein>
    <recommendedName>
        <fullName evidence="7">Choline kinase N-terminal domain-containing protein</fullName>
    </recommendedName>
</protein>
<feature type="region of interest" description="Disordered" evidence="2">
    <location>
        <begin position="230"/>
        <end position="249"/>
    </location>
</feature>
<accession>A0A177V921</accession>
<evidence type="ECO:0000256" key="2">
    <source>
        <dbReference type="SAM" id="MobiDB-lite"/>
    </source>
</evidence>
<dbReference type="Pfam" id="PF01633">
    <property type="entry name" value="Choline_kinase"/>
    <property type="match status" value="2"/>
</dbReference>
<name>A0A177V921_9BASI</name>
<dbReference type="AlphaFoldDB" id="A0A177V921"/>
<feature type="compositionally biased region" description="Low complexity" evidence="2">
    <location>
        <begin position="15"/>
        <end position="24"/>
    </location>
</feature>
<dbReference type="EMBL" id="CAJHJG010003240">
    <property type="protein sequence ID" value="CAD6928681.1"/>
    <property type="molecule type" value="Genomic_DNA"/>
</dbReference>
<sequence length="1156" mass="124039">MDRASHSRAPPPLKSQTSNSSSRQHSFDTSARDAAGYTFGFGNAQYTAPSPALSATASSYEGSVFGGSDLDVDLNALSLDDIDPDEGPGLGSPRQRPHRASLRRDSSRSSVSSSVDETVDAQDEEEARGEAESAAFDAEDEDEADMHAEGVPAAWGLKLDARTWETAPFRETVLDLLSQRLELPGWVSKDVNPALAPLKPECVHLKRISGAMSNAVFFVSYRPKTARVADSTAPAASEQAQAPPIPSDVPAPPPTMLLRVYGTGTEVLLSRRAELLILHTLSSLYSIGPHILGTFANGRVEEYFDCVPIGKEGLRALGDRGGALTALSGKDIDLTASLHGKEGTAQWAARRMRELHEVPLDVMKTVLERGDLQAPGPKGFGRGIENHIMASSHRPRRHKTNPHANSTHRPSITPAPDRTPPGAAQGSQDLFIPGGKAYRSDRSSAPVDTSIAAIAAGGVRDQAIESHKDGDLTSDYLNIPRPPLAVTGSGDAYGYVQGRNNSVASFDSLATSYNSHTSSWSGSEAAVNALYPSGPTSPWPFTATPDGGSYVISQTSYGSSVDGDANQQSQFMGFTSPKSPFMVAQKSMPPTPHGKRGSVSGFDAMQQHQSSPYPGVWRRMKRWSREAGKVIGLVDIFCSTPEGRAAAERALGHPLHELGARASTWHSRDLGSTKGNLGNALRTIAAIDLASFVLQLDWYKDFVRRVERREGQSKRVFAHNDSQYGNLLIKKSAQVFAGGSSQVSGTKSRNGKAGSLDVGEGSGRDVARGMPRERSGSIIGPGPGSLTAQSSTGTQSRSSSRSRREAPHEALVVIDFEYAAPNPRGFDIANHFQEWRTDYHHPTLSWSLTHHEPYPNESERRRWLRAYVEQGRFLRLRVGSSKLPVPESSVPSRSPATFAKSPKPIRTNSDIDELEALPPPAMPVSNAPGNAGPQAPTASQEVQRAALEQSSGIRPEASRNPSARSVGEHDRDNTTPPSRTAQSPSTPSQKNVATPSVRGQNRTIKVANSPALRALYSPTLSPLAAVSGERVSTPGAGPGSSSLNAANEASVALAKLEASIEKEVDRIEREIWLWGPACHAVWGLWGIVFAKEEIEQLLKNALDPDAEAAAEKNKPKAQADGEGGDVDTFDYLRYALGRIELFREETASMNIQPKVT</sequence>
<dbReference type="PANTHER" id="PTHR22603">
    <property type="entry name" value="CHOLINE/ETHANOALAMINE KINASE"/>
    <property type="match status" value="1"/>
</dbReference>
<dbReference type="Proteomes" id="UP000836402">
    <property type="component" value="Unassembled WGS sequence"/>
</dbReference>
<dbReference type="PANTHER" id="PTHR22603:SF93">
    <property type="entry name" value="RE24176P"/>
    <property type="match status" value="1"/>
</dbReference>
<feature type="compositionally biased region" description="Low complexity" evidence="2">
    <location>
        <begin position="884"/>
        <end position="895"/>
    </location>
</feature>
<feature type="compositionally biased region" description="Polar residues" evidence="2">
    <location>
        <begin position="974"/>
        <end position="1003"/>
    </location>
</feature>
<evidence type="ECO:0000313" key="6">
    <source>
        <dbReference type="Proteomes" id="UP000836402"/>
    </source>
</evidence>
<dbReference type="Proteomes" id="UP000077671">
    <property type="component" value="Unassembled WGS sequence"/>
</dbReference>
<keyword evidence="6" id="KW-1185">Reference proteome</keyword>
<evidence type="ECO:0000313" key="4">
    <source>
        <dbReference type="EMBL" id="KAE8263231.1"/>
    </source>
</evidence>
<gene>
    <name evidence="4" type="ORF">A4X03_0g1839</name>
    <name evidence="3" type="ORF">JKIAZH3_G908</name>
</gene>
<dbReference type="GO" id="GO:0004103">
    <property type="term" value="F:choline kinase activity"/>
    <property type="evidence" value="ECO:0007669"/>
    <property type="project" value="TreeGrafter"/>
</dbReference>
<dbReference type="Gene3D" id="3.30.200.20">
    <property type="entry name" value="Phosphorylase Kinase, domain 1"/>
    <property type="match status" value="1"/>
</dbReference>
<reference evidence="4" key="1">
    <citation type="submission" date="2016-04" db="EMBL/GenBank/DDBJ databases">
        <authorList>
            <person name="Nguyen H.D."/>
            <person name="Kesanakurti P."/>
            <person name="Cullis J."/>
            <person name="Levesque C.A."/>
            <person name="Hambleton S."/>
        </authorList>
    </citation>
    <scope>NUCLEOTIDE SEQUENCE</scope>
    <source>
        <strain evidence="4">DAOMC 238032</strain>
    </source>
</reference>
<feature type="region of interest" description="Disordered" evidence="2">
    <location>
        <begin position="1"/>
        <end position="65"/>
    </location>
</feature>
<dbReference type="InterPro" id="IPR011009">
    <property type="entry name" value="Kinase-like_dom_sf"/>
</dbReference>
<feature type="compositionally biased region" description="Low complexity" evidence="2">
    <location>
        <begin position="47"/>
        <end position="59"/>
    </location>
</feature>
<feature type="compositionally biased region" description="Low complexity" evidence="2">
    <location>
        <begin position="233"/>
        <end position="242"/>
    </location>
</feature>